<dbReference type="PIRSF" id="PIRSF036852">
    <property type="entry name" value="Ribonuclease_H1_euk"/>
    <property type="match status" value="1"/>
</dbReference>
<feature type="binding site" evidence="10">
    <location>
        <position position="90"/>
    </location>
    <ligand>
        <name>Mg(2+)</name>
        <dbReference type="ChEBI" id="CHEBI:18420"/>
        <label>1</label>
    </ligand>
</feature>
<dbReference type="AlphaFoldDB" id="A0A328FA92"/>
<comment type="subunit">
    <text evidence="3 10">Monomer.</text>
</comment>
<evidence type="ECO:0000256" key="2">
    <source>
        <dbReference type="ARBA" id="ARBA00005300"/>
    </source>
</evidence>
<protein>
    <recommendedName>
        <fullName evidence="4 10">Ribonuclease H</fullName>
        <shortName evidence="10">RNase H</shortName>
        <ecNumber evidence="4 10">3.1.26.4</ecNumber>
    </recommendedName>
</protein>
<dbReference type="CDD" id="cd09278">
    <property type="entry name" value="RNase_HI_prokaryote_like"/>
    <property type="match status" value="1"/>
</dbReference>
<accession>A0A328FA92</accession>
<dbReference type="InterPro" id="IPR050092">
    <property type="entry name" value="RNase_H"/>
</dbReference>
<evidence type="ECO:0000256" key="10">
    <source>
        <dbReference type="HAMAP-Rule" id="MF_00042"/>
    </source>
</evidence>
<feature type="binding site" evidence="10">
    <location>
        <position position="125"/>
    </location>
    <ligand>
        <name>Mg(2+)</name>
        <dbReference type="ChEBI" id="CHEBI:18420"/>
        <label>1</label>
    </ligand>
</feature>
<dbReference type="GO" id="GO:0005737">
    <property type="term" value="C:cytoplasm"/>
    <property type="evidence" value="ECO:0007669"/>
    <property type="project" value="UniProtKB-SubCell"/>
</dbReference>
<dbReference type="InterPro" id="IPR011320">
    <property type="entry name" value="RNase_H1_N"/>
</dbReference>
<dbReference type="Proteomes" id="UP000248798">
    <property type="component" value="Unassembled WGS sequence"/>
</dbReference>
<keyword evidence="7 10" id="KW-0255">Endonuclease</keyword>
<keyword evidence="8 10" id="KW-0378">Hydrolase</keyword>
<evidence type="ECO:0000256" key="6">
    <source>
        <dbReference type="ARBA" id="ARBA00022723"/>
    </source>
</evidence>
<organism evidence="13 14">
    <name type="scientific">Desulfobacter hydrogenophilus</name>
    <dbReference type="NCBI Taxonomy" id="2291"/>
    <lineage>
        <taxon>Bacteria</taxon>
        <taxon>Pseudomonadati</taxon>
        <taxon>Thermodesulfobacteriota</taxon>
        <taxon>Desulfobacteria</taxon>
        <taxon>Desulfobacterales</taxon>
        <taxon>Desulfobacteraceae</taxon>
        <taxon>Desulfobacter</taxon>
    </lineage>
</organism>
<feature type="binding site" evidence="10">
    <location>
        <position position="213"/>
    </location>
    <ligand>
        <name>Mg(2+)</name>
        <dbReference type="ChEBI" id="CHEBI:18420"/>
        <label>2</label>
    </ligand>
</feature>
<evidence type="ECO:0000256" key="5">
    <source>
        <dbReference type="ARBA" id="ARBA00022722"/>
    </source>
</evidence>
<dbReference type="Gene3D" id="3.40.970.10">
    <property type="entry name" value="Ribonuclease H1, N-terminal domain"/>
    <property type="match status" value="1"/>
</dbReference>
<dbReference type="Pfam" id="PF01693">
    <property type="entry name" value="Cauli_VI"/>
    <property type="match status" value="1"/>
</dbReference>
<evidence type="ECO:0000256" key="9">
    <source>
        <dbReference type="ARBA" id="ARBA00022842"/>
    </source>
</evidence>
<reference evidence="12 15" key="2">
    <citation type="submission" date="2019-02" db="EMBL/GenBank/DDBJ databases">
        <title>Complete genome sequence of Desulfobacter hydrogenophilus AcRS1.</title>
        <authorList>
            <person name="Marietou A."/>
            <person name="Lund M.B."/>
            <person name="Marshall I.P.G."/>
            <person name="Schreiber L."/>
            <person name="Jorgensen B."/>
        </authorList>
    </citation>
    <scope>NUCLEOTIDE SEQUENCE [LARGE SCALE GENOMIC DNA]</scope>
    <source>
        <strain evidence="12 15">AcRS1</strain>
    </source>
</reference>
<dbReference type="Proteomes" id="UP000293902">
    <property type="component" value="Chromosome"/>
</dbReference>
<sequence>MKFYAVARGRKTGIFTSWSEAERQVKGFAGARFKSFKTKQEALAFLEDPSYINSASSTKDIDCAPKKKKTTQHQTATYEYPENAVMVYTDGGAIGNPGPGGYGVVFETGETFSGGFNLTTNNRMELLAVIVALEALEGEARPICLHSDSRYVVNGITKNWAKTWKKKGWKKADGSPAMNPDLWQHLLDLLPSLDVRFIWVKGHAGNPLNEACDHLANSTARMPGLPDDTGYLKSRIDSD</sequence>
<dbReference type="EMBL" id="CP036313">
    <property type="protein sequence ID" value="QBH15656.1"/>
    <property type="molecule type" value="Genomic_DNA"/>
</dbReference>
<dbReference type="HAMAP" id="MF_00042">
    <property type="entry name" value="RNase_H"/>
    <property type="match status" value="1"/>
</dbReference>
<proteinExistence type="inferred from homology"/>
<keyword evidence="6 10" id="KW-0479">Metal-binding</keyword>
<dbReference type="InterPro" id="IPR009027">
    <property type="entry name" value="Ribosomal_bL9/RNase_H1_N"/>
</dbReference>
<dbReference type="InterPro" id="IPR017067">
    <property type="entry name" value="RNase_H1_euk"/>
</dbReference>
<evidence type="ECO:0000256" key="1">
    <source>
        <dbReference type="ARBA" id="ARBA00000077"/>
    </source>
</evidence>
<evidence type="ECO:0000256" key="8">
    <source>
        <dbReference type="ARBA" id="ARBA00022801"/>
    </source>
</evidence>
<evidence type="ECO:0000256" key="4">
    <source>
        <dbReference type="ARBA" id="ARBA00012180"/>
    </source>
</evidence>
<gene>
    <name evidence="10" type="primary">rnhA</name>
    <name evidence="13" type="ORF">DO021_18340</name>
    <name evidence="12" type="ORF">EYB58_19705</name>
</gene>
<dbReference type="EC" id="3.1.26.4" evidence="4 10"/>
<dbReference type="SUPFAM" id="SSF55658">
    <property type="entry name" value="L9 N-domain-like"/>
    <property type="match status" value="1"/>
</dbReference>
<evidence type="ECO:0000256" key="7">
    <source>
        <dbReference type="ARBA" id="ARBA00022759"/>
    </source>
</evidence>
<dbReference type="Gene3D" id="3.30.420.10">
    <property type="entry name" value="Ribonuclease H-like superfamily/Ribonuclease H"/>
    <property type="match status" value="1"/>
</dbReference>
<dbReference type="NCBIfam" id="NF001236">
    <property type="entry name" value="PRK00203.1"/>
    <property type="match status" value="1"/>
</dbReference>
<feature type="binding site" evidence="10">
    <location>
        <position position="90"/>
    </location>
    <ligand>
        <name>Mg(2+)</name>
        <dbReference type="ChEBI" id="CHEBI:18420"/>
        <label>2</label>
    </ligand>
</feature>
<dbReference type="SUPFAM" id="SSF53098">
    <property type="entry name" value="Ribonuclease H-like"/>
    <property type="match status" value="1"/>
</dbReference>
<evidence type="ECO:0000313" key="14">
    <source>
        <dbReference type="Proteomes" id="UP000248798"/>
    </source>
</evidence>
<comment type="similarity">
    <text evidence="2 10">Belongs to the RNase H family.</text>
</comment>
<dbReference type="PANTHER" id="PTHR10642">
    <property type="entry name" value="RIBONUCLEASE H1"/>
    <property type="match status" value="1"/>
</dbReference>
<dbReference type="GO" id="GO:0003676">
    <property type="term" value="F:nucleic acid binding"/>
    <property type="evidence" value="ECO:0007669"/>
    <property type="project" value="InterPro"/>
</dbReference>
<dbReference type="GO" id="GO:0004523">
    <property type="term" value="F:RNA-DNA hybrid ribonuclease activity"/>
    <property type="evidence" value="ECO:0007669"/>
    <property type="project" value="UniProtKB-UniRule"/>
</dbReference>
<keyword evidence="10" id="KW-0963">Cytoplasm</keyword>
<dbReference type="InterPro" id="IPR037056">
    <property type="entry name" value="RNase_H1_N_sf"/>
</dbReference>
<comment type="subcellular location">
    <subcellularLocation>
        <location evidence="10">Cytoplasm</location>
    </subcellularLocation>
</comment>
<dbReference type="PROSITE" id="PS50879">
    <property type="entry name" value="RNASE_H_1"/>
    <property type="match status" value="1"/>
</dbReference>
<dbReference type="PANTHER" id="PTHR10642:SF26">
    <property type="entry name" value="RIBONUCLEASE H1"/>
    <property type="match status" value="1"/>
</dbReference>
<feature type="binding site" evidence="10">
    <location>
        <position position="148"/>
    </location>
    <ligand>
        <name>Mg(2+)</name>
        <dbReference type="ChEBI" id="CHEBI:18420"/>
        <label>1</label>
    </ligand>
</feature>
<dbReference type="OrthoDB" id="7845843at2"/>
<dbReference type="GO" id="GO:0043137">
    <property type="term" value="P:DNA replication, removal of RNA primer"/>
    <property type="evidence" value="ECO:0007669"/>
    <property type="project" value="TreeGrafter"/>
</dbReference>
<evidence type="ECO:0000256" key="3">
    <source>
        <dbReference type="ARBA" id="ARBA00011245"/>
    </source>
</evidence>
<reference evidence="13 14" key="1">
    <citation type="submission" date="2018-06" db="EMBL/GenBank/DDBJ databases">
        <title>Complete Genome Sequence of Desulfobacter hydrogenophilus (DSM3380).</title>
        <authorList>
            <person name="Marietou A."/>
            <person name="Schreiber L."/>
            <person name="Marshall I."/>
            <person name="Jorgensen B."/>
        </authorList>
    </citation>
    <scope>NUCLEOTIDE SEQUENCE [LARGE SCALE GENOMIC DNA]</scope>
    <source>
        <strain evidence="13 14">DSM 3380</strain>
    </source>
</reference>
<dbReference type="InterPro" id="IPR002156">
    <property type="entry name" value="RNaseH_domain"/>
</dbReference>
<dbReference type="EMBL" id="QLNI01000043">
    <property type="protein sequence ID" value="RAM00610.1"/>
    <property type="molecule type" value="Genomic_DNA"/>
</dbReference>
<comment type="cofactor">
    <cofactor evidence="10">
        <name>Mg(2+)</name>
        <dbReference type="ChEBI" id="CHEBI:18420"/>
    </cofactor>
    <text evidence="10">Binds 1 Mg(2+) ion per subunit. May bind a second metal ion at a regulatory site, or after substrate binding.</text>
</comment>
<dbReference type="InterPro" id="IPR022892">
    <property type="entry name" value="RNaseHI"/>
</dbReference>
<dbReference type="InterPro" id="IPR036397">
    <property type="entry name" value="RNaseH_sf"/>
</dbReference>
<keyword evidence="15" id="KW-1185">Reference proteome</keyword>
<name>A0A328FA92_9BACT</name>
<feature type="domain" description="RNase H type-1" evidence="11">
    <location>
        <begin position="81"/>
        <end position="221"/>
    </location>
</feature>
<dbReference type="FunFam" id="3.40.970.10:FF:000001">
    <property type="entry name" value="Ribonuclease H1"/>
    <property type="match status" value="1"/>
</dbReference>
<keyword evidence="9 10" id="KW-0460">Magnesium</keyword>
<dbReference type="InterPro" id="IPR012337">
    <property type="entry name" value="RNaseH-like_sf"/>
</dbReference>
<evidence type="ECO:0000313" key="12">
    <source>
        <dbReference type="EMBL" id="QBH15656.1"/>
    </source>
</evidence>
<comment type="function">
    <text evidence="10">Endonuclease that specifically degrades the RNA of RNA-DNA hybrids.</text>
</comment>
<evidence type="ECO:0000313" key="15">
    <source>
        <dbReference type="Proteomes" id="UP000293902"/>
    </source>
</evidence>
<evidence type="ECO:0000259" key="11">
    <source>
        <dbReference type="PROSITE" id="PS50879"/>
    </source>
</evidence>
<evidence type="ECO:0000313" key="13">
    <source>
        <dbReference type="EMBL" id="RAM00610.1"/>
    </source>
</evidence>
<comment type="catalytic activity">
    <reaction evidence="1 10">
        <text>Endonucleolytic cleavage to 5'-phosphomonoester.</text>
        <dbReference type="EC" id="3.1.26.4"/>
    </reaction>
</comment>
<dbReference type="Pfam" id="PF00075">
    <property type="entry name" value="RNase_H"/>
    <property type="match status" value="1"/>
</dbReference>
<dbReference type="GO" id="GO:0000287">
    <property type="term" value="F:magnesium ion binding"/>
    <property type="evidence" value="ECO:0007669"/>
    <property type="project" value="UniProtKB-UniRule"/>
</dbReference>
<keyword evidence="5 10" id="KW-0540">Nuclease</keyword>